<evidence type="ECO:0000313" key="3">
    <source>
        <dbReference type="Proteomes" id="UP001598138"/>
    </source>
</evidence>
<accession>A0ABW6DEW9</accession>
<proteinExistence type="predicted"/>
<evidence type="ECO:0000313" key="2">
    <source>
        <dbReference type="EMBL" id="MFD3393475.1"/>
    </source>
</evidence>
<keyword evidence="3" id="KW-1185">Reference proteome</keyword>
<comment type="caution">
    <text evidence="2">The sequence shown here is derived from an EMBL/GenBank/DDBJ whole genome shotgun (WGS) entry which is preliminary data.</text>
</comment>
<organism evidence="2 3">
    <name type="scientific">Aquirufa avitistagni</name>
    <dbReference type="NCBI Taxonomy" id="3104728"/>
    <lineage>
        <taxon>Bacteria</taxon>
        <taxon>Pseudomonadati</taxon>
        <taxon>Bacteroidota</taxon>
        <taxon>Cytophagia</taxon>
        <taxon>Cytophagales</taxon>
        <taxon>Flectobacillaceae</taxon>
        <taxon>Aquirufa</taxon>
    </lineage>
</organism>
<gene>
    <name evidence="2" type="ORF">U0R10_02465</name>
</gene>
<protein>
    <submittedName>
        <fullName evidence="2">Outer membrane lipoprotein-sorting protein</fullName>
    </submittedName>
</protein>
<feature type="signal peptide" evidence="1">
    <location>
        <begin position="1"/>
        <end position="22"/>
    </location>
</feature>
<dbReference type="Gene3D" id="2.50.20.10">
    <property type="entry name" value="Lipoprotein localisation LolA/LolB/LppX"/>
    <property type="match status" value="1"/>
</dbReference>
<sequence length="243" mass="26126">MKRNFTHMIAGLLLFSSAIAFGQSTEEILAKHQTAMGSPEKWAALKSAVVKNKFSVQGMDIESKTSMSIGKAFRTEVEVMGNKIITVVDENSGWMIRPAMMGGTGEPEDMPGEQVKLAGTQKNLGSALVQAQKAGATIELVSKEKLDGADAYLFKVSKAGGEESQVYVSASTYYVIKTIAKVQANGQTVDTEVNYSNYKAVDGLYFPFTVEAASPMGGMMQVDTTSVELNVPVDPSLFKKPSK</sequence>
<keyword evidence="2" id="KW-0449">Lipoprotein</keyword>
<dbReference type="EMBL" id="JBBKXZ010000001">
    <property type="protein sequence ID" value="MFD3393475.1"/>
    <property type="molecule type" value="Genomic_DNA"/>
</dbReference>
<dbReference type="RefSeq" id="WP_377982149.1">
    <property type="nucleotide sequence ID" value="NZ_JBBKXZ010000001.1"/>
</dbReference>
<feature type="chain" id="PRO_5047227680" evidence="1">
    <location>
        <begin position="23"/>
        <end position="243"/>
    </location>
</feature>
<evidence type="ECO:0000256" key="1">
    <source>
        <dbReference type="SAM" id="SignalP"/>
    </source>
</evidence>
<keyword evidence="1" id="KW-0732">Signal</keyword>
<reference evidence="2 3" key="1">
    <citation type="submission" date="2024-03" db="EMBL/GenBank/DDBJ databases">
        <title>Aquirufa genome sequencing.</title>
        <authorList>
            <person name="Pitt A."/>
            <person name="Hahn M.W."/>
        </authorList>
    </citation>
    <scope>NUCLEOTIDE SEQUENCE [LARGE SCALE GENOMIC DNA]</scope>
    <source>
        <strain evidence="2 3">OSTEICH-129V</strain>
    </source>
</reference>
<name>A0ABW6DEW9_9BACT</name>
<dbReference type="Proteomes" id="UP001598138">
    <property type="component" value="Unassembled WGS sequence"/>
</dbReference>